<evidence type="ECO:0000313" key="6">
    <source>
        <dbReference type="EMBL" id="CAE7403311.1"/>
    </source>
</evidence>
<keyword evidence="3 4" id="KW-0862">Zinc</keyword>
<keyword evidence="1 4" id="KW-0479">Metal-binding</keyword>
<organism evidence="6 7">
    <name type="scientific">Symbiodinium natans</name>
    <dbReference type="NCBI Taxonomy" id="878477"/>
    <lineage>
        <taxon>Eukaryota</taxon>
        <taxon>Sar</taxon>
        <taxon>Alveolata</taxon>
        <taxon>Dinophyceae</taxon>
        <taxon>Suessiales</taxon>
        <taxon>Symbiodiniaceae</taxon>
        <taxon>Symbiodinium</taxon>
    </lineage>
</organism>
<protein>
    <recommendedName>
        <fullName evidence="5">C3H1-type domain-containing protein</fullName>
    </recommendedName>
</protein>
<evidence type="ECO:0000256" key="3">
    <source>
        <dbReference type="ARBA" id="ARBA00022833"/>
    </source>
</evidence>
<evidence type="ECO:0000259" key="5">
    <source>
        <dbReference type="PROSITE" id="PS50103"/>
    </source>
</evidence>
<feature type="zinc finger region" description="C3H1-type" evidence="4">
    <location>
        <begin position="49"/>
        <end position="76"/>
    </location>
</feature>
<dbReference type="Proteomes" id="UP000604046">
    <property type="component" value="Unassembled WGS sequence"/>
</dbReference>
<keyword evidence="2 4" id="KW-0863">Zinc-finger</keyword>
<comment type="caution">
    <text evidence="6">The sequence shown here is derived from an EMBL/GenBank/DDBJ whole genome shotgun (WGS) entry which is preliminary data.</text>
</comment>
<evidence type="ECO:0000313" key="7">
    <source>
        <dbReference type="Proteomes" id="UP000604046"/>
    </source>
</evidence>
<dbReference type="GO" id="GO:0008270">
    <property type="term" value="F:zinc ion binding"/>
    <property type="evidence" value="ECO:0007669"/>
    <property type="project" value="UniProtKB-KW"/>
</dbReference>
<dbReference type="Pfam" id="PF00642">
    <property type="entry name" value="zf-CCCH"/>
    <property type="match status" value="2"/>
</dbReference>
<dbReference type="Gene3D" id="4.10.1000.10">
    <property type="entry name" value="Zinc finger, CCCH-type"/>
    <property type="match status" value="2"/>
</dbReference>
<evidence type="ECO:0000256" key="2">
    <source>
        <dbReference type="ARBA" id="ARBA00022771"/>
    </source>
</evidence>
<dbReference type="SMART" id="SM00356">
    <property type="entry name" value="ZnF_C3H1"/>
    <property type="match status" value="2"/>
</dbReference>
<name>A0A812QTV5_9DINO</name>
<dbReference type="AlphaFoldDB" id="A0A812QTV5"/>
<dbReference type="InterPro" id="IPR000571">
    <property type="entry name" value="Znf_CCCH"/>
</dbReference>
<dbReference type="InterPro" id="IPR036855">
    <property type="entry name" value="Znf_CCCH_sf"/>
</dbReference>
<dbReference type="SUPFAM" id="SSF90229">
    <property type="entry name" value="CCCH zinc finger"/>
    <property type="match status" value="2"/>
</dbReference>
<gene>
    <name evidence="6" type="ORF">SNAT2548_LOCUS21947</name>
</gene>
<feature type="domain" description="C3H1-type" evidence="5">
    <location>
        <begin position="201"/>
        <end position="228"/>
    </location>
</feature>
<evidence type="ECO:0000256" key="1">
    <source>
        <dbReference type="ARBA" id="ARBA00022723"/>
    </source>
</evidence>
<dbReference type="PROSITE" id="PS50103">
    <property type="entry name" value="ZF_C3H1"/>
    <property type="match status" value="2"/>
</dbReference>
<dbReference type="OrthoDB" id="410307at2759"/>
<sequence>MMMPGFMMGYNETVVCSVHGKKRSRDAMMDDGVGGFTCQPGKECKVAGNTKHVPCAFFQAGKCTKGENCNFSHDPNAIAAASAASAGGAWGGGADAWGQDAGKGWDSSGWGGYGGSGYGSYGPKGGWYSSKGMGMMMAAKGMGKYGKSMKGYGGGYEKGGGTFLCSVHKKNRSASAVIEIAPGQYQCRPDSECKGAGGASKVKTAMCKFHMEGRCTKGYTCNFAHGPEELGMPVPEMAGAEMNGMAGIPGVNGVPGVDVSGVAGVAGVPGAAEVPTMPTELTGQAAQSRFSPY</sequence>
<evidence type="ECO:0000256" key="4">
    <source>
        <dbReference type="PROSITE-ProRule" id="PRU00723"/>
    </source>
</evidence>
<accession>A0A812QTV5</accession>
<reference evidence="6" key="1">
    <citation type="submission" date="2021-02" db="EMBL/GenBank/DDBJ databases">
        <authorList>
            <person name="Dougan E. K."/>
            <person name="Rhodes N."/>
            <person name="Thang M."/>
            <person name="Chan C."/>
        </authorList>
    </citation>
    <scope>NUCLEOTIDE SEQUENCE</scope>
</reference>
<proteinExistence type="predicted"/>
<feature type="zinc finger region" description="C3H1-type" evidence="4">
    <location>
        <begin position="201"/>
        <end position="228"/>
    </location>
</feature>
<feature type="domain" description="C3H1-type" evidence="5">
    <location>
        <begin position="49"/>
        <end position="76"/>
    </location>
</feature>
<dbReference type="EMBL" id="CAJNDS010002268">
    <property type="protein sequence ID" value="CAE7403311.1"/>
    <property type="molecule type" value="Genomic_DNA"/>
</dbReference>
<keyword evidence="7" id="KW-1185">Reference proteome</keyword>